<dbReference type="OrthoDB" id="9758917at2"/>
<keyword evidence="1 11" id="KW-0645">Protease</keyword>
<evidence type="ECO:0000256" key="9">
    <source>
        <dbReference type="SAM" id="SignalP"/>
    </source>
</evidence>
<evidence type="ECO:0000256" key="4">
    <source>
        <dbReference type="ARBA" id="ARBA00022801"/>
    </source>
</evidence>
<comment type="caution">
    <text evidence="11">The sequence shown here is derived from an EMBL/GenBank/DDBJ whole genome shotgun (WGS) entry which is preliminary data.</text>
</comment>
<dbReference type="CDD" id="cd10839">
    <property type="entry name" value="cpPDZ1_DegP-like"/>
    <property type="match status" value="1"/>
</dbReference>
<dbReference type="AlphaFoldDB" id="A0A328AJ82"/>
<feature type="active site" description="Charge relay system" evidence="6">
    <location>
        <position position="252"/>
    </location>
</feature>
<dbReference type="InterPro" id="IPR001940">
    <property type="entry name" value="Peptidase_S1C"/>
</dbReference>
<dbReference type="SUPFAM" id="SSF50494">
    <property type="entry name" value="Trypsin-like serine proteases"/>
    <property type="match status" value="1"/>
</dbReference>
<evidence type="ECO:0000256" key="5">
    <source>
        <dbReference type="ARBA" id="ARBA00022825"/>
    </source>
</evidence>
<protein>
    <submittedName>
        <fullName evidence="11">Serine protease</fullName>
    </submittedName>
</protein>
<dbReference type="GO" id="GO:0006508">
    <property type="term" value="P:proteolysis"/>
    <property type="evidence" value="ECO:0007669"/>
    <property type="project" value="UniProtKB-KW"/>
</dbReference>
<feature type="region of interest" description="Disordered" evidence="8">
    <location>
        <begin position="95"/>
        <end position="135"/>
    </location>
</feature>
<feature type="region of interest" description="Disordered" evidence="8">
    <location>
        <begin position="399"/>
        <end position="425"/>
    </location>
</feature>
<feature type="domain" description="PDZ" evidence="10">
    <location>
        <begin position="296"/>
        <end position="387"/>
    </location>
</feature>
<dbReference type="Pfam" id="PF13365">
    <property type="entry name" value="Trypsin_2"/>
    <property type="match status" value="1"/>
</dbReference>
<evidence type="ECO:0000256" key="7">
    <source>
        <dbReference type="PIRSR" id="PIRSR611782-2"/>
    </source>
</evidence>
<sequence>MTSKKTGYLFGAIAGAGVMAAAVAGAGIRLPAAHPGDGQVIKASTAPIFAPPPGAPMSFADIFEKVSPAVVSINVTSRVDPSLLRRIPGLEGLPFDIVPKGGQGGDDDEGGATPPKGGRTEKGQPKLPTQQSSGSGFFISPDGYIVTNNHVVENAETIKVVLKDERELDAKVVGRDEATDLAVIKVTGGPFPFVNFENSARPRVGDWVIAVGNPFGLGGTATAGIVSAYGRDIGETFVDYIQIDAPINRGNSGGPTFDIYGRVIGVNTAIFSPTGGSVGIGFAIPADVAEQVTQQLIRGGKIQRGYIGATIQNFTSEMAEAQGLGDQKGAIVSDLVPNGPSAKAGLLPGDVVVSVNGRSVKSSSELTREVAKGRPGDVLRLDVIRDGRHRTVEVHSGVRPSEAELAANDNGQRGQGGGGATPQAPAAPAVLGLKLAPLDDATRRQLGLPAEVRGAAVLSVDESSDAGEKGLKRGDVIVRAGDRAVTSAADVAAVVDQAKKAGRPSVLVGVYRGGRTLFLPLKISK</sequence>
<dbReference type="SUPFAM" id="SSF50156">
    <property type="entry name" value="PDZ domain-like"/>
    <property type="match status" value="2"/>
</dbReference>
<feature type="signal peptide" evidence="9">
    <location>
        <begin position="1"/>
        <end position="20"/>
    </location>
</feature>
<evidence type="ECO:0000256" key="1">
    <source>
        <dbReference type="ARBA" id="ARBA00022670"/>
    </source>
</evidence>
<dbReference type="InterPro" id="IPR011782">
    <property type="entry name" value="Pept_S1C_Do"/>
</dbReference>
<evidence type="ECO:0000256" key="8">
    <source>
        <dbReference type="SAM" id="MobiDB-lite"/>
    </source>
</evidence>
<dbReference type="GO" id="GO:0004252">
    <property type="term" value="F:serine-type endopeptidase activity"/>
    <property type="evidence" value="ECO:0007669"/>
    <property type="project" value="InterPro"/>
</dbReference>
<keyword evidence="12" id="KW-1185">Reference proteome</keyword>
<evidence type="ECO:0000256" key="2">
    <source>
        <dbReference type="ARBA" id="ARBA00022729"/>
    </source>
</evidence>
<dbReference type="Gene3D" id="2.40.10.120">
    <property type="match status" value="1"/>
</dbReference>
<gene>
    <name evidence="11" type="ORF">DJ017_08150</name>
</gene>
<keyword evidence="2 9" id="KW-0732">Signal</keyword>
<organism evidence="11 12">
    <name type="scientific">Phenylobacterium soli</name>
    <dbReference type="NCBI Taxonomy" id="2170551"/>
    <lineage>
        <taxon>Bacteria</taxon>
        <taxon>Pseudomonadati</taxon>
        <taxon>Pseudomonadota</taxon>
        <taxon>Alphaproteobacteria</taxon>
        <taxon>Caulobacterales</taxon>
        <taxon>Caulobacteraceae</taxon>
        <taxon>Phenylobacterium</taxon>
    </lineage>
</organism>
<dbReference type="PROSITE" id="PS50106">
    <property type="entry name" value="PDZ"/>
    <property type="match status" value="1"/>
</dbReference>
<accession>A0A328AJ82</accession>
<dbReference type="Gene3D" id="2.30.42.10">
    <property type="match status" value="2"/>
</dbReference>
<evidence type="ECO:0000256" key="6">
    <source>
        <dbReference type="PIRSR" id="PIRSR611782-1"/>
    </source>
</evidence>
<keyword evidence="4" id="KW-0378">Hydrolase</keyword>
<dbReference type="InterPro" id="IPR001478">
    <property type="entry name" value="PDZ"/>
</dbReference>
<keyword evidence="3" id="KW-0677">Repeat</keyword>
<dbReference type="SMART" id="SM00228">
    <property type="entry name" value="PDZ"/>
    <property type="match status" value="2"/>
</dbReference>
<proteinExistence type="predicted"/>
<dbReference type="NCBIfam" id="TIGR02037">
    <property type="entry name" value="degP_htrA_DO"/>
    <property type="match status" value="1"/>
</dbReference>
<evidence type="ECO:0000313" key="12">
    <source>
        <dbReference type="Proteomes" id="UP000249254"/>
    </source>
</evidence>
<dbReference type="PRINTS" id="PR00834">
    <property type="entry name" value="PROTEASES2C"/>
</dbReference>
<dbReference type="InterPro" id="IPR036034">
    <property type="entry name" value="PDZ_sf"/>
</dbReference>
<feature type="active site" description="Charge relay system" evidence="6">
    <location>
        <position position="150"/>
    </location>
</feature>
<feature type="binding site" evidence="7">
    <location>
        <position position="150"/>
    </location>
    <ligand>
        <name>substrate</name>
    </ligand>
</feature>
<evidence type="ECO:0000259" key="10">
    <source>
        <dbReference type="PROSITE" id="PS50106"/>
    </source>
</evidence>
<dbReference type="RefSeq" id="WP_111528246.1">
    <property type="nucleotide sequence ID" value="NZ_JBHRSG010000004.1"/>
</dbReference>
<feature type="binding site" evidence="7">
    <location>
        <position position="180"/>
    </location>
    <ligand>
        <name>substrate</name>
    </ligand>
</feature>
<dbReference type="PANTHER" id="PTHR43343:SF3">
    <property type="entry name" value="PROTEASE DO-LIKE 8, CHLOROPLASTIC"/>
    <property type="match status" value="1"/>
</dbReference>
<keyword evidence="5" id="KW-0720">Serine protease</keyword>
<feature type="chain" id="PRO_5038666534" evidence="9">
    <location>
        <begin position="21"/>
        <end position="525"/>
    </location>
</feature>
<dbReference type="Proteomes" id="UP000249254">
    <property type="component" value="Unassembled WGS sequence"/>
</dbReference>
<dbReference type="InterPro" id="IPR051201">
    <property type="entry name" value="Chloro_Bact_Ser_Proteases"/>
</dbReference>
<reference evidence="12" key="1">
    <citation type="submission" date="2018-05" db="EMBL/GenBank/DDBJ databases">
        <authorList>
            <person name="Li X."/>
        </authorList>
    </citation>
    <scope>NUCLEOTIDE SEQUENCE [LARGE SCALE GENOMIC DNA]</scope>
    <source>
        <strain evidence="12">LX32</strain>
    </source>
</reference>
<evidence type="ECO:0000256" key="3">
    <source>
        <dbReference type="ARBA" id="ARBA00022737"/>
    </source>
</evidence>
<dbReference type="Pfam" id="PF13180">
    <property type="entry name" value="PDZ_2"/>
    <property type="match status" value="2"/>
</dbReference>
<evidence type="ECO:0000313" key="11">
    <source>
        <dbReference type="EMBL" id="RAK54495.1"/>
    </source>
</evidence>
<feature type="active site" description="Charge relay system" evidence="6">
    <location>
        <position position="180"/>
    </location>
</feature>
<dbReference type="PANTHER" id="PTHR43343">
    <property type="entry name" value="PEPTIDASE S12"/>
    <property type="match status" value="1"/>
</dbReference>
<dbReference type="InterPro" id="IPR009003">
    <property type="entry name" value="Peptidase_S1_PA"/>
</dbReference>
<dbReference type="EMBL" id="QFYQ01000001">
    <property type="protein sequence ID" value="RAK54495.1"/>
    <property type="molecule type" value="Genomic_DNA"/>
</dbReference>
<feature type="binding site" evidence="7">
    <location>
        <begin position="250"/>
        <end position="252"/>
    </location>
    <ligand>
        <name>substrate</name>
    </ligand>
</feature>
<name>A0A328AJ82_9CAUL</name>